<name>A0ABS5J1A8_9BACT</name>
<protein>
    <submittedName>
        <fullName evidence="3">Aldehyde dehydrogenase (NADP(+))</fullName>
    </submittedName>
</protein>
<evidence type="ECO:0000256" key="1">
    <source>
        <dbReference type="ARBA" id="ARBA00023002"/>
    </source>
</evidence>
<dbReference type="PANTHER" id="PTHR43353:SF3">
    <property type="entry name" value="ALDEHYDE DEHYDROGENASE-RELATED"/>
    <property type="match status" value="1"/>
</dbReference>
<dbReference type="CDD" id="cd07129">
    <property type="entry name" value="ALDH_KGSADH"/>
    <property type="match status" value="1"/>
</dbReference>
<dbReference type="InterPro" id="IPR044151">
    <property type="entry name" value="ALDH_KGSADH"/>
</dbReference>
<keyword evidence="4" id="KW-1185">Reference proteome</keyword>
<feature type="domain" description="Aldehyde dehydrogenase" evidence="2">
    <location>
        <begin position="17"/>
        <end position="466"/>
    </location>
</feature>
<dbReference type="SUPFAM" id="SSF53720">
    <property type="entry name" value="ALDH-like"/>
    <property type="match status" value="1"/>
</dbReference>
<dbReference type="EMBL" id="JAGTXB010000007">
    <property type="protein sequence ID" value="MBS0028858.1"/>
    <property type="molecule type" value="Genomic_DNA"/>
</dbReference>
<accession>A0ABS5J1A8</accession>
<reference evidence="3 4" key="1">
    <citation type="submission" date="2021-04" db="EMBL/GenBank/DDBJ databases">
        <title>Chitinophaga sp. nov., isolated from the rhizosphere soil.</title>
        <authorList>
            <person name="He S."/>
        </authorList>
    </citation>
    <scope>NUCLEOTIDE SEQUENCE [LARGE SCALE GENOMIC DNA]</scope>
    <source>
        <strain evidence="3 4">2R12</strain>
    </source>
</reference>
<dbReference type="InterPro" id="IPR015590">
    <property type="entry name" value="Aldehyde_DH_dom"/>
</dbReference>
<dbReference type="PANTHER" id="PTHR43353">
    <property type="entry name" value="SUCCINATE-SEMIALDEHYDE DEHYDROGENASE, MITOCHONDRIAL"/>
    <property type="match status" value="1"/>
</dbReference>
<evidence type="ECO:0000313" key="3">
    <source>
        <dbReference type="EMBL" id="MBS0028858.1"/>
    </source>
</evidence>
<sequence length="529" mass="55958">MITGKNIIGFAVVAEGTEAIRAYDPVSNVQLPETFAVATTAEVNLAVSKAATAFKTYRLTTPEQRAVFLETIATEILALGDPLLERTVAESGLPLGRITGERMRTVSQLRLFASILREGSWVEAVIDPAQPDRTPLPRADIRKMLVPLGPVLVFPASNFPLAFSTAGGDTASALAAGNPVIVKAHESHPGTNELIATAILKAAQQCGMPDGVFSSLTGAGPALGQQLVKHPGIRAIGFTGSFKAGTAIFDAVTQRPEPIPVYAEMGSINPVLLLPAKLAASGATVAKQYAQSITLGTGQFCTNPGLLIALADEATAQFAAALQQELSAIAAGTMLNPGICYHYYENREQLSRRKGVETLLAGDAGAAQTKGSPALYRVHAKDFIASDELQQEVFGPAALLVVCQDDAQLQAVLTQLHGQLTGTIMAETADLQRFSDAITVLTEKVGRVIFNNVPTGVEPGYAMHHGGPFPATTDIRSTSVGASAIVRFARPLCYQDWPPHLLPEALKDDNPLGIWRRLDGQLTKDAVRS</sequence>
<dbReference type="InterPro" id="IPR050740">
    <property type="entry name" value="Aldehyde_DH_Superfamily"/>
</dbReference>
<comment type="caution">
    <text evidence="3">The sequence shown here is derived from an EMBL/GenBank/DDBJ whole genome shotgun (WGS) entry which is preliminary data.</text>
</comment>
<dbReference type="Proteomes" id="UP000676386">
    <property type="component" value="Unassembled WGS sequence"/>
</dbReference>
<keyword evidence="1" id="KW-0560">Oxidoreductase</keyword>
<dbReference type="InterPro" id="IPR016161">
    <property type="entry name" value="Ald_DH/histidinol_DH"/>
</dbReference>
<dbReference type="Gene3D" id="3.40.309.10">
    <property type="entry name" value="Aldehyde Dehydrogenase, Chain A, domain 2"/>
    <property type="match status" value="1"/>
</dbReference>
<gene>
    <name evidence="3" type="ORF">KE626_16175</name>
</gene>
<evidence type="ECO:0000259" key="2">
    <source>
        <dbReference type="Pfam" id="PF00171"/>
    </source>
</evidence>
<proteinExistence type="predicted"/>
<dbReference type="Pfam" id="PF00171">
    <property type="entry name" value="Aldedh"/>
    <property type="match status" value="1"/>
</dbReference>
<organism evidence="3 4">
    <name type="scientific">Chitinophaga hostae</name>
    <dbReference type="NCBI Taxonomy" id="2831022"/>
    <lineage>
        <taxon>Bacteria</taxon>
        <taxon>Pseudomonadati</taxon>
        <taxon>Bacteroidota</taxon>
        <taxon>Chitinophagia</taxon>
        <taxon>Chitinophagales</taxon>
        <taxon>Chitinophagaceae</taxon>
        <taxon>Chitinophaga</taxon>
    </lineage>
</organism>
<dbReference type="InterPro" id="IPR016162">
    <property type="entry name" value="Ald_DH_N"/>
</dbReference>
<dbReference type="Gene3D" id="3.40.605.10">
    <property type="entry name" value="Aldehyde Dehydrogenase, Chain A, domain 1"/>
    <property type="match status" value="1"/>
</dbReference>
<dbReference type="RefSeq" id="WP_211973961.1">
    <property type="nucleotide sequence ID" value="NZ_CBFHAM010000040.1"/>
</dbReference>
<dbReference type="InterPro" id="IPR016163">
    <property type="entry name" value="Ald_DH_C"/>
</dbReference>
<evidence type="ECO:0000313" key="4">
    <source>
        <dbReference type="Proteomes" id="UP000676386"/>
    </source>
</evidence>